<evidence type="ECO:0000313" key="3">
    <source>
        <dbReference type="EMBL" id="EMA37182.1"/>
    </source>
</evidence>
<dbReference type="Pfam" id="PF26492">
    <property type="entry name" value="DUF8160"/>
    <property type="match status" value="1"/>
</dbReference>
<organism evidence="3 4">
    <name type="scientific">Halococcus hamelinensis 100A6</name>
    <dbReference type="NCBI Taxonomy" id="1132509"/>
    <lineage>
        <taxon>Archaea</taxon>
        <taxon>Methanobacteriati</taxon>
        <taxon>Methanobacteriota</taxon>
        <taxon>Stenosarchaea group</taxon>
        <taxon>Halobacteria</taxon>
        <taxon>Halobacteriales</taxon>
        <taxon>Halococcaceae</taxon>
        <taxon>Halococcus</taxon>
    </lineage>
</organism>
<protein>
    <recommendedName>
        <fullName evidence="2">DUF8160 domain-containing protein</fullName>
    </recommendedName>
</protein>
<proteinExistence type="predicted"/>
<dbReference type="AlphaFoldDB" id="M0LUD6"/>
<dbReference type="EMBL" id="AOMB01000036">
    <property type="protein sequence ID" value="EMA37182.1"/>
    <property type="molecule type" value="Genomic_DNA"/>
</dbReference>
<evidence type="ECO:0000256" key="1">
    <source>
        <dbReference type="SAM" id="MobiDB-lite"/>
    </source>
</evidence>
<evidence type="ECO:0000259" key="2">
    <source>
        <dbReference type="Pfam" id="PF26492"/>
    </source>
</evidence>
<gene>
    <name evidence="3" type="ORF">C447_13232</name>
</gene>
<accession>M0LUD6</accession>
<dbReference type="PATRIC" id="fig|1132509.6.peg.3065"/>
<dbReference type="Proteomes" id="UP000011566">
    <property type="component" value="Unassembled WGS sequence"/>
</dbReference>
<dbReference type="OrthoDB" id="240542at2157"/>
<dbReference type="eggNOG" id="arCOG06154">
    <property type="taxonomic scope" value="Archaea"/>
</dbReference>
<comment type="caution">
    <text evidence="3">The sequence shown here is derived from an EMBL/GenBank/DDBJ whole genome shotgun (WGS) entry which is preliminary data.</text>
</comment>
<keyword evidence="4" id="KW-1185">Reference proteome</keyword>
<feature type="region of interest" description="Disordered" evidence="1">
    <location>
        <begin position="1"/>
        <end position="38"/>
    </location>
</feature>
<dbReference type="InterPro" id="IPR058474">
    <property type="entry name" value="DUF8160"/>
</dbReference>
<reference evidence="3 4" key="1">
    <citation type="journal article" date="2014" name="PLoS Genet.">
        <title>Phylogenetically driven sequencing of extremely halophilic archaea reveals strategies for static and dynamic osmo-response.</title>
        <authorList>
            <person name="Becker E.A."/>
            <person name="Seitzer P.M."/>
            <person name="Tritt A."/>
            <person name="Larsen D."/>
            <person name="Krusor M."/>
            <person name="Yao A.I."/>
            <person name="Wu D."/>
            <person name="Madern D."/>
            <person name="Eisen J.A."/>
            <person name="Darling A.E."/>
            <person name="Facciotti M.T."/>
        </authorList>
    </citation>
    <scope>NUCLEOTIDE SEQUENCE [LARGE SCALE GENOMIC DNA]</scope>
    <source>
        <strain evidence="3 4">100A6</strain>
    </source>
</reference>
<sequence length="120" mass="13813">MSDETTEHTESGALDHGDSSGDYAKHWTNKADNREDLPAENVDVKSDWVGLTVYLPEPLRDELELVFREHSLECKRSTDIDLKKLRHFYPSVVALGIERLESMNTEELTPLLTYLSEEYE</sequence>
<name>M0LUD6_9EURY</name>
<feature type="domain" description="DUF8160" evidence="2">
    <location>
        <begin position="4"/>
        <end position="116"/>
    </location>
</feature>
<evidence type="ECO:0000313" key="4">
    <source>
        <dbReference type="Proteomes" id="UP000011566"/>
    </source>
</evidence>
<dbReference type="RefSeq" id="WP_007694621.1">
    <property type="nucleotide sequence ID" value="NZ_AJRK01000139.1"/>
</dbReference>